<gene>
    <name evidence="1" type="ORF">GCM10011511_08450</name>
</gene>
<accession>A0A8J2U9K0</accession>
<protein>
    <submittedName>
        <fullName evidence="1">Uncharacterized protein</fullName>
    </submittedName>
</protein>
<organism evidence="1 2">
    <name type="scientific">Puia dinghuensis</name>
    <dbReference type="NCBI Taxonomy" id="1792502"/>
    <lineage>
        <taxon>Bacteria</taxon>
        <taxon>Pseudomonadati</taxon>
        <taxon>Bacteroidota</taxon>
        <taxon>Chitinophagia</taxon>
        <taxon>Chitinophagales</taxon>
        <taxon>Chitinophagaceae</taxon>
        <taxon>Puia</taxon>
    </lineage>
</organism>
<dbReference type="AlphaFoldDB" id="A0A8J2U9K0"/>
<evidence type="ECO:0000313" key="1">
    <source>
        <dbReference type="EMBL" id="GGA87571.1"/>
    </source>
</evidence>
<sequence>MDQDVKVATWSVGKPETAAYESLSFWIKENHRAYIRYSHGKSNDDTELQWLGPDTYNGRKAFRVTLPKSGACCLVIAPDTVGIQVIDSRRHSTKSFYWEDENPAGDSIARCSICAQDEKEAVGWLRRYFLR</sequence>
<comment type="caution">
    <text evidence="1">The sequence shown here is derived from an EMBL/GenBank/DDBJ whole genome shotgun (WGS) entry which is preliminary data.</text>
</comment>
<evidence type="ECO:0000313" key="2">
    <source>
        <dbReference type="Proteomes" id="UP000607559"/>
    </source>
</evidence>
<reference evidence="1" key="1">
    <citation type="journal article" date="2014" name="Int. J. Syst. Evol. Microbiol.">
        <title>Complete genome sequence of Corynebacterium casei LMG S-19264T (=DSM 44701T), isolated from a smear-ripened cheese.</title>
        <authorList>
            <consortium name="US DOE Joint Genome Institute (JGI-PGF)"/>
            <person name="Walter F."/>
            <person name="Albersmeier A."/>
            <person name="Kalinowski J."/>
            <person name="Ruckert C."/>
        </authorList>
    </citation>
    <scope>NUCLEOTIDE SEQUENCE</scope>
    <source>
        <strain evidence="1">CGMCC 1.15448</strain>
    </source>
</reference>
<dbReference type="Proteomes" id="UP000607559">
    <property type="component" value="Unassembled WGS sequence"/>
</dbReference>
<dbReference type="EMBL" id="BMJC01000001">
    <property type="protein sequence ID" value="GGA87571.1"/>
    <property type="molecule type" value="Genomic_DNA"/>
</dbReference>
<name>A0A8J2U9K0_9BACT</name>
<proteinExistence type="predicted"/>
<keyword evidence="2" id="KW-1185">Reference proteome</keyword>
<reference evidence="1" key="2">
    <citation type="submission" date="2020-09" db="EMBL/GenBank/DDBJ databases">
        <authorList>
            <person name="Sun Q."/>
            <person name="Zhou Y."/>
        </authorList>
    </citation>
    <scope>NUCLEOTIDE SEQUENCE</scope>
    <source>
        <strain evidence="1">CGMCC 1.15448</strain>
    </source>
</reference>